<dbReference type="CDD" id="cd10448">
    <property type="entry name" value="GIY-YIG_unchar_3"/>
    <property type="match status" value="1"/>
</dbReference>
<name>A0A4R5LQF4_9GAMM</name>
<protein>
    <submittedName>
        <fullName evidence="3">GIY-YIG nuclease family protein</fullName>
    </submittedName>
</protein>
<organism evidence="3 4">
    <name type="scientific">Seongchinamella unica</name>
    <dbReference type="NCBI Taxonomy" id="2547392"/>
    <lineage>
        <taxon>Bacteria</taxon>
        <taxon>Pseudomonadati</taxon>
        <taxon>Pseudomonadota</taxon>
        <taxon>Gammaproteobacteria</taxon>
        <taxon>Cellvibrionales</taxon>
        <taxon>Halieaceae</taxon>
        <taxon>Seongchinamella</taxon>
    </lineage>
</organism>
<comment type="caution">
    <text evidence="3">The sequence shown here is derived from an EMBL/GenBank/DDBJ whole genome shotgun (WGS) entry which is preliminary data.</text>
</comment>
<dbReference type="InterPro" id="IPR050190">
    <property type="entry name" value="UPF0213_domain"/>
</dbReference>
<dbReference type="SUPFAM" id="SSF82771">
    <property type="entry name" value="GIY-YIG endonuclease"/>
    <property type="match status" value="1"/>
</dbReference>
<accession>A0A4R5LQF4</accession>
<evidence type="ECO:0000313" key="3">
    <source>
        <dbReference type="EMBL" id="TDG12787.1"/>
    </source>
</evidence>
<evidence type="ECO:0000256" key="1">
    <source>
        <dbReference type="ARBA" id="ARBA00007435"/>
    </source>
</evidence>
<dbReference type="RefSeq" id="WP_133213906.1">
    <property type="nucleotide sequence ID" value="NZ_SMSE01000003.1"/>
</dbReference>
<dbReference type="InterPro" id="IPR000305">
    <property type="entry name" value="GIY-YIG_endonuc"/>
</dbReference>
<dbReference type="Pfam" id="PF01541">
    <property type="entry name" value="GIY-YIG"/>
    <property type="match status" value="1"/>
</dbReference>
<dbReference type="AlphaFoldDB" id="A0A4R5LQF4"/>
<gene>
    <name evidence="3" type="ORF">E2F43_14580</name>
</gene>
<dbReference type="PANTHER" id="PTHR34477">
    <property type="entry name" value="UPF0213 PROTEIN YHBQ"/>
    <property type="match status" value="1"/>
</dbReference>
<evidence type="ECO:0000259" key="2">
    <source>
        <dbReference type="PROSITE" id="PS50164"/>
    </source>
</evidence>
<dbReference type="Proteomes" id="UP000295554">
    <property type="component" value="Unassembled WGS sequence"/>
</dbReference>
<evidence type="ECO:0000313" key="4">
    <source>
        <dbReference type="Proteomes" id="UP000295554"/>
    </source>
</evidence>
<comment type="similarity">
    <text evidence="1">Belongs to the UPF0213 family.</text>
</comment>
<dbReference type="PANTHER" id="PTHR34477:SF5">
    <property type="entry name" value="BSL5627 PROTEIN"/>
    <property type="match status" value="1"/>
</dbReference>
<keyword evidence="4" id="KW-1185">Reference proteome</keyword>
<dbReference type="SMART" id="SM00465">
    <property type="entry name" value="GIYc"/>
    <property type="match status" value="1"/>
</dbReference>
<dbReference type="PROSITE" id="PS50164">
    <property type="entry name" value="GIY_YIG"/>
    <property type="match status" value="1"/>
</dbReference>
<dbReference type="OrthoDB" id="9807770at2"/>
<reference evidence="3 4" key="1">
    <citation type="submission" date="2019-03" db="EMBL/GenBank/DDBJ databases">
        <title>Seongchinamella monodicae gen. nov., sp. nov., a novel member of the Gammaproteobacteria isolated from a tidal mudflat of beach.</title>
        <authorList>
            <person name="Yang H.G."/>
            <person name="Kang J.W."/>
            <person name="Lee S.D."/>
        </authorList>
    </citation>
    <scope>NUCLEOTIDE SEQUENCE [LARGE SCALE GENOMIC DNA]</scope>
    <source>
        <strain evidence="3 4">GH4-78</strain>
    </source>
</reference>
<dbReference type="InterPro" id="IPR035901">
    <property type="entry name" value="GIY-YIG_endonuc_sf"/>
</dbReference>
<dbReference type="Gene3D" id="3.40.1440.10">
    <property type="entry name" value="GIY-YIG endonuclease"/>
    <property type="match status" value="1"/>
</dbReference>
<proteinExistence type="inferred from homology"/>
<dbReference type="EMBL" id="SMSE01000003">
    <property type="protein sequence ID" value="TDG12787.1"/>
    <property type="molecule type" value="Genomic_DNA"/>
</dbReference>
<feature type="domain" description="GIY-YIG" evidence="2">
    <location>
        <begin position="3"/>
        <end position="80"/>
    </location>
</feature>
<sequence>MDIQPAVYILASRRNGTLYTGVTGNLPRRVWLHANNVVEGFSSRHKTHRLVWYECHETMESAILREKRIKKWERRWKLALIEEVNPYWRDLWPEVCC</sequence>